<keyword evidence="4" id="KW-1185">Reference proteome</keyword>
<dbReference type="Proteomes" id="UP000049828">
    <property type="component" value="Unassembled WGS sequence"/>
</dbReference>
<reference evidence="3 5" key="3">
    <citation type="submission" date="2018-08" db="EMBL/GenBank/DDBJ databases">
        <title>A genome reference for cultivated species of the human gut microbiota.</title>
        <authorList>
            <person name="Zou Y."/>
            <person name="Xue W."/>
            <person name="Luo G."/>
        </authorList>
    </citation>
    <scope>NUCLEOTIDE SEQUENCE [LARGE SCALE GENOMIC DNA]</scope>
    <source>
        <strain evidence="3 5">AM32-8LB</strain>
    </source>
</reference>
<dbReference type="RefSeq" id="WP_055039778.1">
    <property type="nucleotide sequence ID" value="NZ_CVRS01000074.1"/>
</dbReference>
<reference evidence="2" key="2">
    <citation type="submission" date="2015-05" db="EMBL/GenBank/DDBJ databases">
        <authorList>
            <person name="Wang D.B."/>
            <person name="Wang M."/>
        </authorList>
    </citation>
    <scope>NUCLEOTIDE SEQUENCE [LARGE SCALE GENOMIC DNA]</scope>
    <source>
        <strain evidence="2">L1-83</strain>
    </source>
</reference>
<organism evidence="2 4">
    <name type="scientific">Roseburia inulinivorans</name>
    <dbReference type="NCBI Taxonomy" id="360807"/>
    <lineage>
        <taxon>Bacteria</taxon>
        <taxon>Bacillati</taxon>
        <taxon>Bacillota</taxon>
        <taxon>Clostridia</taxon>
        <taxon>Lachnospirales</taxon>
        <taxon>Lachnospiraceae</taxon>
        <taxon>Roseburia</taxon>
    </lineage>
</organism>
<gene>
    <name evidence="3" type="ORF">DW813_03180</name>
    <name evidence="2" type="ORF">RIL183_23731</name>
</gene>
<feature type="domain" description="Glycosyltransferase 2-like" evidence="1">
    <location>
        <begin position="10"/>
        <end position="119"/>
    </location>
</feature>
<reference evidence="4" key="1">
    <citation type="submission" date="2015-05" db="EMBL/GenBank/DDBJ databases">
        <authorList>
            <consortium name="Pathogen Informatics"/>
        </authorList>
    </citation>
    <scope>NUCLEOTIDE SEQUENCE [LARGE SCALE GENOMIC DNA]</scope>
    <source>
        <strain evidence="4">L1-83</strain>
    </source>
</reference>
<evidence type="ECO:0000313" key="3">
    <source>
        <dbReference type="EMBL" id="RHD05358.1"/>
    </source>
</evidence>
<dbReference type="EMBL" id="QSIQ01000003">
    <property type="protein sequence ID" value="RHD05358.1"/>
    <property type="molecule type" value="Genomic_DNA"/>
</dbReference>
<dbReference type="AlphaFoldDB" id="A0A0M6WQV2"/>
<dbReference type="Gene3D" id="3.90.550.60">
    <property type="match status" value="1"/>
</dbReference>
<dbReference type="Proteomes" id="UP000266391">
    <property type="component" value="Unassembled WGS sequence"/>
</dbReference>
<name>A0A0M6WQV2_9FIRM</name>
<dbReference type="Pfam" id="PF00535">
    <property type="entry name" value="Glycos_transf_2"/>
    <property type="match status" value="1"/>
</dbReference>
<dbReference type="InterPro" id="IPR029044">
    <property type="entry name" value="Nucleotide-diphossugar_trans"/>
</dbReference>
<sequence length="339" mass="40331">MNRVSIAVNICTYKREKYIKKITDKIEVSLFCRNDVKSRYFGFLQVYIIDNACELEESDSEFIHLIHNPRGNVGGSGGYQYGIEVIRNAGKDFTHVVFMDDDVEFDISCFYKLFDFLQMVDKENADRPVAGRMFRMDNRQIQYTAAEIWNAGNIRHVGLNKSIEEIQKEPDVEWNSGAEYGGWWFCCFPYEFVRENDVLPFFIHCDDVEYGLRCGRPPIIIKGVQVWHETFEHRQTPIMLYYDTRNPLFVNEVYGLDEDRQAVLDKWKQKISLYHVNKDFISEYYVIKAMDDYLKGLPWLYKVDPARNHSKLQKTKIYKVKNSVLWRIVVHKYRRKYKM</sequence>
<evidence type="ECO:0000313" key="2">
    <source>
        <dbReference type="EMBL" id="CRL38964.1"/>
    </source>
</evidence>
<dbReference type="GO" id="GO:0016740">
    <property type="term" value="F:transferase activity"/>
    <property type="evidence" value="ECO:0007669"/>
    <property type="project" value="UniProtKB-KW"/>
</dbReference>
<proteinExistence type="predicted"/>
<dbReference type="InterPro" id="IPR001173">
    <property type="entry name" value="Glyco_trans_2-like"/>
</dbReference>
<evidence type="ECO:0000313" key="5">
    <source>
        <dbReference type="Proteomes" id="UP000266391"/>
    </source>
</evidence>
<dbReference type="OrthoDB" id="3225550at2"/>
<evidence type="ECO:0000313" key="4">
    <source>
        <dbReference type="Proteomes" id="UP000049828"/>
    </source>
</evidence>
<evidence type="ECO:0000259" key="1">
    <source>
        <dbReference type="Pfam" id="PF00535"/>
    </source>
</evidence>
<dbReference type="SUPFAM" id="SSF53448">
    <property type="entry name" value="Nucleotide-diphospho-sugar transferases"/>
    <property type="match status" value="1"/>
</dbReference>
<keyword evidence="3" id="KW-0808">Transferase</keyword>
<dbReference type="EMBL" id="CVRS01000074">
    <property type="protein sequence ID" value="CRL38964.1"/>
    <property type="molecule type" value="Genomic_DNA"/>
</dbReference>
<protein>
    <submittedName>
        <fullName evidence="3">Glycosyltransferase</fullName>
    </submittedName>
</protein>
<accession>A0A0M6WQV2</accession>